<organism evidence="2 3">
    <name type="scientific">Phytoactinopolyspora mesophila</name>
    <dbReference type="NCBI Taxonomy" id="2650750"/>
    <lineage>
        <taxon>Bacteria</taxon>
        <taxon>Bacillati</taxon>
        <taxon>Actinomycetota</taxon>
        <taxon>Actinomycetes</taxon>
        <taxon>Jiangellales</taxon>
        <taxon>Jiangellaceae</taxon>
        <taxon>Phytoactinopolyspora</taxon>
    </lineage>
</organism>
<gene>
    <name evidence="2" type="ORF">F7O44_23675</name>
</gene>
<dbReference type="EMBL" id="WLZY01000009">
    <property type="protein sequence ID" value="NDL60078.1"/>
    <property type="molecule type" value="Genomic_DNA"/>
</dbReference>
<reference evidence="2 3" key="1">
    <citation type="submission" date="2019-11" db="EMBL/GenBank/DDBJ databases">
        <authorList>
            <person name="Li X.-J."/>
            <person name="Feng X.-M."/>
        </authorList>
    </citation>
    <scope>NUCLEOTIDE SEQUENCE [LARGE SCALE GENOMIC DNA]</scope>
    <source>
        <strain evidence="2 3">XMNu-373</strain>
    </source>
</reference>
<dbReference type="InterPro" id="IPR011528">
    <property type="entry name" value="NERD"/>
</dbReference>
<evidence type="ECO:0000259" key="1">
    <source>
        <dbReference type="Pfam" id="PF08378"/>
    </source>
</evidence>
<proteinExistence type="predicted"/>
<keyword evidence="3" id="KW-1185">Reference proteome</keyword>
<accession>A0A7K3MCF8</accession>
<dbReference type="RefSeq" id="WP_162452773.1">
    <property type="nucleotide sequence ID" value="NZ_WLZY01000009.1"/>
</dbReference>
<evidence type="ECO:0000313" key="3">
    <source>
        <dbReference type="Proteomes" id="UP000460435"/>
    </source>
</evidence>
<dbReference type="Proteomes" id="UP000460435">
    <property type="component" value="Unassembled WGS sequence"/>
</dbReference>
<sequence length="374" mass="41705">MLFEQTPFKDGYRPQVMEPGWAKELLGSTVAEWVSIGFCLLSAAKDNIKYPFEWTPTTAQLLDTLGGAERFDEVVRRSFTADIGTLKTKRRREVERYGDTPGERYVREPFAYNPLHTYPLVGGVADGFLAPCMPLIEMRTSALGIVYEGLEKWSTQFTNDTGNLFEQYVGMHLKLVEGAQLYPEIQHVQRKQHLHSVDWLLVMPKVVVIVECKSMMPDRAIHEGATDFMDSHVRRLNKPINQINRTAAAITSRIQEFTRIPSDRPIVGLIVTLGTFDMANSPIVRGELAAADVPTAIIGVDELEQLVMTETTGLDAFMAEVANHQAAPGVVDLTGWPKITTRGANPILNAAFDALPAITKVQQWREARAREPGP</sequence>
<name>A0A7K3MCF8_9ACTN</name>
<protein>
    <recommendedName>
        <fullName evidence="1">NERD domain-containing protein</fullName>
    </recommendedName>
</protein>
<comment type="caution">
    <text evidence="2">The sequence shown here is derived from an EMBL/GenBank/DDBJ whole genome shotgun (WGS) entry which is preliminary data.</text>
</comment>
<dbReference type="Pfam" id="PF08378">
    <property type="entry name" value="NERD"/>
    <property type="match status" value="1"/>
</dbReference>
<dbReference type="AlphaFoldDB" id="A0A7K3MCF8"/>
<feature type="domain" description="NERD" evidence="1">
    <location>
        <begin position="162"/>
        <end position="271"/>
    </location>
</feature>
<evidence type="ECO:0000313" key="2">
    <source>
        <dbReference type="EMBL" id="NDL60078.1"/>
    </source>
</evidence>